<accession>A0A2G3ECG6</accession>
<dbReference type="SUPFAM" id="SSF51430">
    <property type="entry name" value="NAD(P)-linked oxidoreductase"/>
    <property type="match status" value="1"/>
</dbReference>
<proteinExistence type="predicted"/>
<comment type="caution">
    <text evidence="3">The sequence shown here is derived from an EMBL/GenBank/DDBJ whole genome shotgun (WGS) entry which is preliminary data.</text>
</comment>
<protein>
    <submittedName>
        <fullName evidence="3">Aldo/keto reductase</fullName>
    </submittedName>
</protein>
<dbReference type="Pfam" id="PF00248">
    <property type="entry name" value="Aldo_ket_red"/>
    <property type="match status" value="1"/>
</dbReference>
<evidence type="ECO:0000259" key="2">
    <source>
        <dbReference type="Pfam" id="PF00248"/>
    </source>
</evidence>
<keyword evidence="4" id="KW-1185">Reference proteome</keyword>
<organism evidence="3 4">
    <name type="scientific">Pseudobutyrivibrio ruminis</name>
    <dbReference type="NCBI Taxonomy" id="46206"/>
    <lineage>
        <taxon>Bacteria</taxon>
        <taxon>Bacillati</taxon>
        <taxon>Bacillota</taxon>
        <taxon>Clostridia</taxon>
        <taxon>Lachnospirales</taxon>
        <taxon>Lachnospiraceae</taxon>
        <taxon>Pseudobutyrivibrio</taxon>
    </lineage>
</organism>
<gene>
    <name evidence="3" type="ORF">CSX00_03010</name>
</gene>
<dbReference type="PRINTS" id="PR00069">
    <property type="entry name" value="ALDKETRDTASE"/>
</dbReference>
<dbReference type="InterPro" id="IPR050523">
    <property type="entry name" value="AKR_Detox_Biosynth"/>
</dbReference>
<dbReference type="PANTHER" id="PTHR43364:SF4">
    <property type="entry name" value="NAD(P)-LINKED OXIDOREDUCTASE SUPERFAMILY PROTEIN"/>
    <property type="match status" value="1"/>
</dbReference>
<dbReference type="Proteomes" id="UP000224317">
    <property type="component" value="Unassembled WGS sequence"/>
</dbReference>
<dbReference type="RefSeq" id="WP_090154049.1">
    <property type="nucleotide sequence ID" value="NZ_PDYH01000010.1"/>
</dbReference>
<dbReference type="InterPro" id="IPR020471">
    <property type="entry name" value="AKR"/>
</dbReference>
<dbReference type="PANTHER" id="PTHR43364">
    <property type="entry name" value="NADH-SPECIFIC METHYLGLYOXAL REDUCTASE-RELATED"/>
    <property type="match status" value="1"/>
</dbReference>
<dbReference type="CDD" id="cd19097">
    <property type="entry name" value="AKR_unchar"/>
    <property type="match status" value="1"/>
</dbReference>
<keyword evidence="1" id="KW-0560">Oxidoreductase</keyword>
<reference evidence="3" key="1">
    <citation type="submission" date="2017-10" db="EMBL/GenBank/DDBJ databases">
        <title>Resolving the taxonomy of Roseburia spp., Eubacterium rectale and Agathobacter spp. through phylogenomic analysis.</title>
        <authorList>
            <person name="Sheridan P.O."/>
            <person name="Walker A.W."/>
            <person name="Duncan S.H."/>
            <person name="Scott K.P."/>
            <person name="Toole P.W.O."/>
            <person name="Luis P."/>
            <person name="Flint H.J."/>
        </authorList>
    </citation>
    <scope>NUCLEOTIDE SEQUENCE [LARGE SCALE GENOMIC DNA]</scope>
    <source>
        <strain evidence="3">JK10</strain>
    </source>
</reference>
<dbReference type="GO" id="GO:0016491">
    <property type="term" value="F:oxidoreductase activity"/>
    <property type="evidence" value="ECO:0007669"/>
    <property type="project" value="UniProtKB-KW"/>
</dbReference>
<dbReference type="AlphaFoldDB" id="A0A2G3ECG6"/>
<dbReference type="EMBL" id="PDYH01000010">
    <property type="protein sequence ID" value="PHU40934.1"/>
    <property type="molecule type" value="Genomic_DNA"/>
</dbReference>
<dbReference type="Gene3D" id="3.20.20.100">
    <property type="entry name" value="NADP-dependent oxidoreductase domain"/>
    <property type="match status" value="1"/>
</dbReference>
<evidence type="ECO:0000313" key="3">
    <source>
        <dbReference type="EMBL" id="PHU40934.1"/>
    </source>
</evidence>
<dbReference type="InterPro" id="IPR023210">
    <property type="entry name" value="NADP_OxRdtase_dom"/>
</dbReference>
<dbReference type="InterPro" id="IPR036812">
    <property type="entry name" value="NAD(P)_OxRdtase_dom_sf"/>
</dbReference>
<sequence length="294" mass="34026">MELCLGTVQFGMDYGVFEQKRKEKEYCISCMDYATQNGIAAIDTATAYGEAEEIVGDFLQRKTIQREKLFLSTKLLPNCLDEVNVGDYKKVITDKIKESLRVLGTDYVDAYFLHSSRYAMREDILEALQSVRKQGLAKDVGVSIYYEEEARACMDNPFVQYVQAPYSVFDHRMKEVGLFDNRSCKVDTRTTFIKGLIRLKREEVPKYLEKAIPILNKLDDICSETGYTRIELAIGYVKREQGINHLVFGIRDMEQLKEDIMAFRKEIPDEIFVKMDDIFSDIETDIVVPSLWKR</sequence>
<name>A0A2G3ECG6_9FIRM</name>
<evidence type="ECO:0000313" key="4">
    <source>
        <dbReference type="Proteomes" id="UP000224317"/>
    </source>
</evidence>
<feature type="domain" description="NADP-dependent oxidoreductase" evidence="2">
    <location>
        <begin position="2"/>
        <end position="277"/>
    </location>
</feature>
<evidence type="ECO:0000256" key="1">
    <source>
        <dbReference type="ARBA" id="ARBA00023002"/>
    </source>
</evidence>